<feature type="domain" description="Cadherin" evidence="5">
    <location>
        <begin position="189"/>
        <end position="290"/>
    </location>
</feature>
<evidence type="ECO:0000259" key="5">
    <source>
        <dbReference type="PROSITE" id="PS50268"/>
    </source>
</evidence>
<dbReference type="GO" id="GO:0005509">
    <property type="term" value="F:calcium ion binding"/>
    <property type="evidence" value="ECO:0007669"/>
    <property type="project" value="InterPro"/>
</dbReference>
<dbReference type="InterPro" id="IPR002126">
    <property type="entry name" value="Cadherin-like_dom"/>
</dbReference>
<dbReference type="CDD" id="cd11304">
    <property type="entry name" value="Cadherin_repeat"/>
    <property type="match status" value="1"/>
</dbReference>
<keyword evidence="2" id="KW-0812">Transmembrane</keyword>
<dbReference type="NCBIfam" id="NF012211">
    <property type="entry name" value="tand_rpt_95"/>
    <property type="match status" value="1"/>
</dbReference>
<evidence type="ECO:0000256" key="1">
    <source>
        <dbReference type="ARBA" id="ARBA00004167"/>
    </source>
</evidence>
<evidence type="ECO:0000313" key="6">
    <source>
        <dbReference type="EMBL" id="SVD18370.1"/>
    </source>
</evidence>
<accession>A0A382T8B0</accession>
<dbReference type="SMART" id="SM00736">
    <property type="entry name" value="CADG"/>
    <property type="match status" value="1"/>
</dbReference>
<dbReference type="InterPro" id="IPR015919">
    <property type="entry name" value="Cadherin-like_sf"/>
</dbReference>
<dbReference type="Gene3D" id="2.60.40.10">
    <property type="entry name" value="Immunoglobulins"/>
    <property type="match status" value="2"/>
</dbReference>
<gene>
    <name evidence="6" type="ORF">METZ01_LOCUS371224</name>
</gene>
<dbReference type="Gene3D" id="2.60.40.60">
    <property type="entry name" value="Cadherins"/>
    <property type="match status" value="1"/>
</dbReference>
<dbReference type="AlphaFoldDB" id="A0A382T8B0"/>
<dbReference type="GO" id="GO:0005886">
    <property type="term" value="C:plasma membrane"/>
    <property type="evidence" value="ECO:0007669"/>
    <property type="project" value="TreeGrafter"/>
</dbReference>
<keyword evidence="3" id="KW-0472">Membrane</keyword>
<feature type="non-terminal residue" evidence="6">
    <location>
        <position position="304"/>
    </location>
</feature>
<reference evidence="6" key="1">
    <citation type="submission" date="2018-05" db="EMBL/GenBank/DDBJ databases">
        <authorList>
            <person name="Lanie J.A."/>
            <person name="Ng W.-L."/>
            <person name="Kazmierczak K.M."/>
            <person name="Andrzejewski T.M."/>
            <person name="Davidsen T.M."/>
            <person name="Wayne K.J."/>
            <person name="Tettelin H."/>
            <person name="Glass J.I."/>
            <person name="Rusch D."/>
            <person name="Podicherti R."/>
            <person name="Tsui H.-C.T."/>
            <person name="Winkler M.E."/>
        </authorList>
    </citation>
    <scope>NUCLEOTIDE SEQUENCE</scope>
</reference>
<dbReference type="SUPFAM" id="SSF49313">
    <property type="entry name" value="Cadherin-like"/>
    <property type="match status" value="2"/>
</dbReference>
<dbReference type="EMBL" id="UINC01134682">
    <property type="protein sequence ID" value="SVD18370.1"/>
    <property type="molecule type" value="Genomic_DNA"/>
</dbReference>
<dbReference type="PANTHER" id="PTHR24028">
    <property type="entry name" value="CADHERIN-87A"/>
    <property type="match status" value="1"/>
</dbReference>
<evidence type="ECO:0000256" key="2">
    <source>
        <dbReference type="ARBA" id="ARBA00022692"/>
    </source>
</evidence>
<dbReference type="PROSITE" id="PS50268">
    <property type="entry name" value="CADHERIN_2"/>
    <property type="match status" value="1"/>
</dbReference>
<evidence type="ECO:0000256" key="3">
    <source>
        <dbReference type="ARBA" id="ARBA00022989"/>
    </source>
</evidence>
<name>A0A382T8B0_9ZZZZ</name>
<dbReference type="InterPro" id="IPR050174">
    <property type="entry name" value="Protocadherin/Cadherin-CA"/>
</dbReference>
<evidence type="ECO:0000256" key="4">
    <source>
        <dbReference type="ARBA" id="ARBA00023180"/>
    </source>
</evidence>
<sequence length="304" mass="31413">LFTIPSGTFTDPDGDTLTYTATLSNDSALPLWLSFNADTQTFSGTPTNSNVGEIIIKVSASDSNESVSNSFTLTIVDVNNAPSVNSDTASTDEDIAVNIDVLSNDDDPDGDTLTVTAATAANGAVVINSDNTLSYTPNSNFNGSDTITYTASDGTTTTDGTVSVTINAVNDAPSAISLSASSVNENIFGAVISTITITDPDSLDNYTFELSGADATSFEIVSGIGGLPQLKFKDDISADYESQQSYSVTVTVTDSGEESISTNFTITVVNLVEDVTGKVLDGYVAGATVFQDLNNNGVLDAGEP</sequence>
<feature type="non-terminal residue" evidence="6">
    <location>
        <position position="1"/>
    </location>
</feature>
<protein>
    <recommendedName>
        <fullName evidence="5">Cadherin domain-containing protein</fullName>
    </recommendedName>
</protein>
<keyword evidence="4" id="KW-0325">Glycoprotein</keyword>
<dbReference type="Pfam" id="PF05345">
    <property type="entry name" value="He_PIG"/>
    <property type="match status" value="1"/>
</dbReference>
<proteinExistence type="predicted"/>
<comment type="subcellular location">
    <subcellularLocation>
        <location evidence="1">Membrane</location>
        <topology evidence="1">Single-pass membrane protein</topology>
    </subcellularLocation>
</comment>
<dbReference type="InterPro" id="IPR006644">
    <property type="entry name" value="Cadg"/>
</dbReference>
<dbReference type="InterPro" id="IPR013783">
    <property type="entry name" value="Ig-like_fold"/>
</dbReference>
<organism evidence="6">
    <name type="scientific">marine metagenome</name>
    <dbReference type="NCBI Taxonomy" id="408172"/>
    <lineage>
        <taxon>unclassified sequences</taxon>
        <taxon>metagenomes</taxon>
        <taxon>ecological metagenomes</taxon>
    </lineage>
</organism>
<dbReference type="Pfam" id="PF17963">
    <property type="entry name" value="Big_9"/>
    <property type="match status" value="1"/>
</dbReference>
<dbReference type="GO" id="GO:0007156">
    <property type="term" value="P:homophilic cell adhesion via plasma membrane adhesion molecules"/>
    <property type="evidence" value="ECO:0007669"/>
    <property type="project" value="InterPro"/>
</dbReference>
<dbReference type="PANTHER" id="PTHR24028:SF328">
    <property type="entry name" value="CADHERIN-3"/>
    <property type="match status" value="1"/>
</dbReference>
<keyword evidence="3" id="KW-1133">Transmembrane helix</keyword>